<feature type="compositionally biased region" description="Pro residues" evidence="1">
    <location>
        <begin position="77"/>
        <end position="90"/>
    </location>
</feature>
<name>A0A4R2GGK3_9BACT</name>
<dbReference type="OrthoDB" id="9786892at2"/>
<evidence type="ECO:0000256" key="2">
    <source>
        <dbReference type="SAM" id="Phobius"/>
    </source>
</evidence>
<reference evidence="3 4" key="1">
    <citation type="submission" date="2019-03" db="EMBL/GenBank/DDBJ databases">
        <title>Genomic Encyclopedia of Type Strains, Phase IV (KMG-IV): sequencing the most valuable type-strain genomes for metagenomic binning, comparative biology and taxonomic classification.</title>
        <authorList>
            <person name="Goeker M."/>
        </authorList>
    </citation>
    <scope>NUCLEOTIDE SEQUENCE [LARGE SCALE GENOMIC DNA]</scope>
    <source>
        <strain evidence="3 4">DSM 24179</strain>
    </source>
</reference>
<dbReference type="RefSeq" id="WP_132434141.1">
    <property type="nucleotide sequence ID" value="NZ_SLWK01000008.1"/>
</dbReference>
<dbReference type="AlphaFoldDB" id="A0A4R2GGK3"/>
<evidence type="ECO:0000256" key="1">
    <source>
        <dbReference type="SAM" id="MobiDB-lite"/>
    </source>
</evidence>
<dbReference type="Proteomes" id="UP000295221">
    <property type="component" value="Unassembled WGS sequence"/>
</dbReference>
<dbReference type="EMBL" id="SLWK01000008">
    <property type="protein sequence ID" value="TCO07439.1"/>
    <property type="molecule type" value="Genomic_DNA"/>
</dbReference>
<keyword evidence="2" id="KW-0812">Transmembrane</keyword>
<comment type="caution">
    <text evidence="3">The sequence shown here is derived from an EMBL/GenBank/DDBJ whole genome shotgun (WGS) entry which is preliminary data.</text>
</comment>
<accession>A0A4R2GGK3</accession>
<evidence type="ECO:0000313" key="4">
    <source>
        <dbReference type="Proteomes" id="UP000295221"/>
    </source>
</evidence>
<feature type="transmembrane region" description="Helical" evidence="2">
    <location>
        <begin position="15"/>
        <end position="36"/>
    </location>
</feature>
<feature type="compositionally biased region" description="Polar residues" evidence="1">
    <location>
        <begin position="186"/>
        <end position="196"/>
    </location>
</feature>
<sequence>MEEQDKLEKNSDRTYGMVGTIIFHAVLLLLFLIWGLTTVVQEEEGILVALGDSQIGMGTSAPPRTAPTPQPAASQATPPPPASPPVPSSPQPSREQVMTQNVDEAPAVSPEEKARREAQERERLEEQRRREEQERQRRIEQERQRQEELERQRREEEERRRREEQERQAQAARDAASRAFSGTGGADQSQGDTQGIGTQGHLSGDPSASGTTGTGLGQSGSSFSLSGRSLSGALPRPEYNIQEEGIVVVEITVDRNGVVTNAQPILRGTTTQNSYLWRVAREAAMKARFNRDPNAPAFQTGTISYHFILN</sequence>
<keyword evidence="2" id="KW-1133">Transmembrane helix</keyword>
<organism evidence="3 4">
    <name type="scientific">Natronoflexus pectinivorans</name>
    <dbReference type="NCBI Taxonomy" id="682526"/>
    <lineage>
        <taxon>Bacteria</taxon>
        <taxon>Pseudomonadati</taxon>
        <taxon>Bacteroidota</taxon>
        <taxon>Bacteroidia</taxon>
        <taxon>Marinilabiliales</taxon>
        <taxon>Marinilabiliaceae</taxon>
        <taxon>Natronoflexus</taxon>
    </lineage>
</organism>
<feature type="region of interest" description="Disordered" evidence="1">
    <location>
        <begin position="58"/>
        <end position="224"/>
    </location>
</feature>
<keyword evidence="2" id="KW-0472">Membrane</keyword>
<proteinExistence type="predicted"/>
<feature type="compositionally biased region" description="Basic and acidic residues" evidence="1">
    <location>
        <begin position="110"/>
        <end position="167"/>
    </location>
</feature>
<gene>
    <name evidence="3" type="ORF">EV194_10844</name>
</gene>
<protein>
    <submittedName>
        <fullName evidence="3">TolA protein</fullName>
    </submittedName>
</protein>
<evidence type="ECO:0000313" key="3">
    <source>
        <dbReference type="EMBL" id="TCO07439.1"/>
    </source>
</evidence>
<keyword evidence="4" id="KW-1185">Reference proteome</keyword>